<evidence type="ECO:0000259" key="1">
    <source>
        <dbReference type="PROSITE" id="PS50943"/>
    </source>
</evidence>
<comment type="caution">
    <text evidence="2">The sequence shown here is derived from an EMBL/GenBank/DDBJ whole genome shotgun (WGS) entry which is preliminary data.</text>
</comment>
<sequence length="291" mass="32366">MPDEPSLRQRWLGTRLEALRREAGFSLQEASRAAQRSTASLSRIENGVVALPARDVRPLLDAYRVENRDTRETLIAVAGEVEAERRGWWVEHSDTLSPSYLDLLRLEATASEVRTYETSVIPGLLQHEDYARRAVALTSSTELSEDALERFIAVRRQRQQILHRDEEPTALHAVIHEAALHQTLGAPEVLTEQLVLLRELMSRPLITVQVLPLSAPHPALAGAFTLVETHRLTWVHVELQTSDVYLEAPQSVAPYLGCFKVLSERALPPAESVKAINARLDALTSAGSTAE</sequence>
<dbReference type="GO" id="GO:0003677">
    <property type="term" value="F:DNA binding"/>
    <property type="evidence" value="ECO:0007669"/>
    <property type="project" value="InterPro"/>
</dbReference>
<dbReference type="RefSeq" id="WP_184288073.1">
    <property type="nucleotide sequence ID" value="NZ_JACHJO010000003.1"/>
</dbReference>
<proteinExistence type="predicted"/>
<keyword evidence="3" id="KW-1185">Reference proteome</keyword>
<dbReference type="PROSITE" id="PS50943">
    <property type="entry name" value="HTH_CROC1"/>
    <property type="match status" value="1"/>
</dbReference>
<dbReference type="Pfam" id="PF19054">
    <property type="entry name" value="DUF5753"/>
    <property type="match status" value="1"/>
</dbReference>
<feature type="domain" description="HTH cro/C1-type" evidence="1">
    <location>
        <begin position="16"/>
        <end position="71"/>
    </location>
</feature>
<reference evidence="2 3" key="1">
    <citation type="submission" date="2020-08" db="EMBL/GenBank/DDBJ databases">
        <title>Genomic Encyclopedia of Type Strains, Phase III (KMG-III): the genomes of soil and plant-associated and newly described type strains.</title>
        <authorList>
            <person name="Whitman W."/>
        </authorList>
    </citation>
    <scope>NUCLEOTIDE SEQUENCE [LARGE SCALE GENOMIC DNA]</scope>
    <source>
        <strain evidence="2 3">CECT 8712</strain>
    </source>
</reference>
<dbReference type="SMART" id="SM00530">
    <property type="entry name" value="HTH_XRE"/>
    <property type="match status" value="1"/>
</dbReference>
<name>A0A841ILV5_9ACTN</name>
<dbReference type="CDD" id="cd00093">
    <property type="entry name" value="HTH_XRE"/>
    <property type="match status" value="1"/>
</dbReference>
<evidence type="ECO:0000313" key="3">
    <source>
        <dbReference type="Proteomes" id="UP000536604"/>
    </source>
</evidence>
<dbReference type="EMBL" id="JACHJO010000003">
    <property type="protein sequence ID" value="MBB6119004.1"/>
    <property type="molecule type" value="Genomic_DNA"/>
</dbReference>
<dbReference type="InterPro" id="IPR001387">
    <property type="entry name" value="Cro/C1-type_HTH"/>
</dbReference>
<dbReference type="Gene3D" id="1.10.260.40">
    <property type="entry name" value="lambda repressor-like DNA-binding domains"/>
    <property type="match status" value="1"/>
</dbReference>
<gene>
    <name evidence="2" type="ORF">FHS13_000939</name>
</gene>
<accession>A0A841ILV5</accession>
<dbReference type="InterPro" id="IPR010982">
    <property type="entry name" value="Lambda_DNA-bd_dom_sf"/>
</dbReference>
<dbReference type="Pfam" id="PF13560">
    <property type="entry name" value="HTH_31"/>
    <property type="match status" value="1"/>
</dbReference>
<protein>
    <submittedName>
        <fullName evidence="2">Transcriptional regulator with XRE-family HTH domain</fullName>
    </submittedName>
</protein>
<dbReference type="SUPFAM" id="SSF47413">
    <property type="entry name" value="lambda repressor-like DNA-binding domains"/>
    <property type="match status" value="1"/>
</dbReference>
<dbReference type="AlphaFoldDB" id="A0A841ILV5"/>
<organism evidence="2 3">
    <name type="scientific">Nocardiopsis algeriensis</name>
    <dbReference type="NCBI Taxonomy" id="1478215"/>
    <lineage>
        <taxon>Bacteria</taxon>
        <taxon>Bacillati</taxon>
        <taxon>Actinomycetota</taxon>
        <taxon>Actinomycetes</taxon>
        <taxon>Streptosporangiales</taxon>
        <taxon>Nocardiopsidaceae</taxon>
        <taxon>Nocardiopsis</taxon>
    </lineage>
</organism>
<dbReference type="InterPro" id="IPR043917">
    <property type="entry name" value="DUF5753"/>
</dbReference>
<evidence type="ECO:0000313" key="2">
    <source>
        <dbReference type="EMBL" id="MBB6119004.1"/>
    </source>
</evidence>
<dbReference type="Proteomes" id="UP000536604">
    <property type="component" value="Unassembled WGS sequence"/>
</dbReference>